<dbReference type="GO" id="GO:0089718">
    <property type="term" value="P:amino acid import across plasma membrane"/>
    <property type="evidence" value="ECO:0007669"/>
    <property type="project" value="Ensembl"/>
</dbReference>
<evidence type="ECO:0000256" key="4">
    <source>
        <dbReference type="ARBA" id="ARBA00011670"/>
    </source>
</evidence>
<name>A0A8C8WGH5_PANLE</name>
<dbReference type="GO" id="GO:0016323">
    <property type="term" value="C:basolateral plasma membrane"/>
    <property type="evidence" value="ECO:0007669"/>
    <property type="project" value="UniProtKB-SubCell"/>
</dbReference>
<feature type="domain" description="Major facilitator superfamily (MFS) profile" evidence="20">
    <location>
        <begin position="88"/>
        <end position="512"/>
    </location>
</feature>
<dbReference type="GO" id="GO:0042908">
    <property type="term" value="P:xenobiotic transport"/>
    <property type="evidence" value="ECO:0007669"/>
    <property type="project" value="Ensembl"/>
</dbReference>
<dbReference type="GO" id="GO:0031966">
    <property type="term" value="C:mitochondrial membrane"/>
    <property type="evidence" value="ECO:0007669"/>
    <property type="project" value="Ensembl"/>
</dbReference>
<feature type="transmembrane region" description="Helical" evidence="19">
    <location>
        <begin position="459"/>
        <end position="481"/>
    </location>
</feature>
<reference evidence="21" key="3">
    <citation type="submission" date="2025-09" db="UniProtKB">
        <authorList>
            <consortium name="Ensembl"/>
        </authorList>
    </citation>
    <scope>IDENTIFICATION</scope>
</reference>
<evidence type="ECO:0000256" key="11">
    <source>
        <dbReference type="ARBA" id="ARBA00022989"/>
    </source>
</evidence>
<keyword evidence="22" id="KW-1185">Reference proteome</keyword>
<feature type="transmembrane region" description="Helical" evidence="19">
    <location>
        <begin position="259"/>
        <end position="277"/>
    </location>
</feature>
<dbReference type="PANTHER" id="PTHR24064">
    <property type="entry name" value="SOLUTE CARRIER FAMILY 22 MEMBER"/>
    <property type="match status" value="1"/>
</dbReference>
<dbReference type="Gene3D" id="1.20.1250.20">
    <property type="entry name" value="MFS general substrate transporter like domains"/>
    <property type="match status" value="1"/>
</dbReference>
<keyword evidence="14 19" id="KW-0472">Membrane</keyword>
<reference evidence="21" key="2">
    <citation type="submission" date="2025-08" db="UniProtKB">
        <authorList>
            <consortium name="Ensembl"/>
        </authorList>
    </citation>
    <scope>IDENTIFICATION</scope>
</reference>
<evidence type="ECO:0000256" key="17">
    <source>
        <dbReference type="ARBA" id="ARBA00034696"/>
    </source>
</evidence>
<comment type="similarity">
    <text evidence="3">Belongs to the major facilitator (TC 2.A.1) superfamily. Organic cation transporter (TC 2.A.1.19) family.</text>
</comment>
<feature type="transmembrane region" description="Helical" evidence="19">
    <location>
        <begin position="20"/>
        <end position="44"/>
    </location>
</feature>
<dbReference type="GO" id="GO:0030165">
    <property type="term" value="F:PDZ domain binding"/>
    <property type="evidence" value="ECO:0007669"/>
    <property type="project" value="Ensembl"/>
</dbReference>
<evidence type="ECO:0000256" key="15">
    <source>
        <dbReference type="ARBA" id="ARBA00023180"/>
    </source>
</evidence>
<dbReference type="FunFam" id="1.20.1250.20:FF:000070">
    <property type="entry name" value="Solute carrier family 22 member 5"/>
    <property type="match status" value="1"/>
</dbReference>
<feature type="transmembrane region" description="Helical" evidence="19">
    <location>
        <begin position="195"/>
        <end position="217"/>
    </location>
</feature>
<feature type="transmembrane region" description="Helical" evidence="19">
    <location>
        <begin position="338"/>
        <end position="358"/>
    </location>
</feature>
<proteinExistence type="inferred from homology"/>
<dbReference type="GO" id="GO:0015199">
    <property type="term" value="F:amino-acid betaine transmembrane transporter activity"/>
    <property type="evidence" value="ECO:0007669"/>
    <property type="project" value="Ensembl"/>
</dbReference>
<keyword evidence="10" id="KW-0769">Symport</keyword>
<keyword evidence="7 19" id="KW-0812">Transmembrane</keyword>
<dbReference type="GO" id="GO:0015171">
    <property type="term" value="F:amino acid transmembrane transporter activity"/>
    <property type="evidence" value="ECO:0007669"/>
    <property type="project" value="Ensembl"/>
</dbReference>
<dbReference type="GO" id="GO:0015293">
    <property type="term" value="F:symporter activity"/>
    <property type="evidence" value="ECO:0007669"/>
    <property type="project" value="UniProtKB-KW"/>
</dbReference>
<comment type="subcellular location">
    <subcellularLocation>
        <location evidence="1">Apical cell membrane</location>
        <topology evidence="1">Multi-pass membrane protein</topology>
    </subcellularLocation>
    <subcellularLocation>
        <location evidence="17">Basal cell membrane</location>
        <topology evidence="17">Multi-pass membrane protein</topology>
    </subcellularLocation>
    <subcellularLocation>
        <location evidence="2">Basolateral cell membrane</location>
        <topology evidence="2">Multi-pass membrane protein</topology>
    </subcellularLocation>
</comment>
<evidence type="ECO:0000256" key="18">
    <source>
        <dbReference type="SAM" id="MobiDB-lite"/>
    </source>
</evidence>
<evidence type="ECO:0000256" key="1">
    <source>
        <dbReference type="ARBA" id="ARBA00004424"/>
    </source>
</evidence>
<evidence type="ECO:0000256" key="3">
    <source>
        <dbReference type="ARBA" id="ARBA00009203"/>
    </source>
</evidence>
<evidence type="ECO:0000256" key="5">
    <source>
        <dbReference type="ARBA" id="ARBA00022448"/>
    </source>
</evidence>
<dbReference type="InterPro" id="IPR045915">
    <property type="entry name" value="S22A4/5"/>
</dbReference>
<dbReference type="PROSITE" id="PS00216">
    <property type="entry name" value="SUGAR_TRANSPORT_1"/>
    <property type="match status" value="1"/>
</dbReference>
<evidence type="ECO:0000259" key="20">
    <source>
        <dbReference type="PROSITE" id="PS50850"/>
    </source>
</evidence>
<dbReference type="GO" id="GO:0009437">
    <property type="term" value="P:carnitine metabolic process"/>
    <property type="evidence" value="ECO:0007669"/>
    <property type="project" value="Ensembl"/>
</dbReference>
<evidence type="ECO:0000256" key="6">
    <source>
        <dbReference type="ARBA" id="ARBA00022475"/>
    </source>
</evidence>
<reference evidence="21" key="1">
    <citation type="journal article" date="2019" name="bioRxiv">
        <title>Long live the king: chromosome-level assembly of the lion (Panthera leo) using linked-read, Hi-C, and long read data.</title>
        <authorList>
            <person name="Armstrong E.E."/>
            <person name="Taylor R.W."/>
            <person name="Miller D.E."/>
            <person name="Kaelin C."/>
            <person name="Barsh G."/>
            <person name="Hadly E.A."/>
            <person name="Petrov D."/>
        </authorList>
    </citation>
    <scope>NUCLEOTIDE SEQUENCE [LARGE SCALE GENOMIC DNA]</scope>
</reference>
<feature type="transmembrane region" description="Helical" evidence="19">
    <location>
        <begin position="370"/>
        <end position="392"/>
    </location>
</feature>
<evidence type="ECO:0000256" key="14">
    <source>
        <dbReference type="ARBA" id="ARBA00023136"/>
    </source>
</evidence>
<keyword evidence="11 19" id="KW-1133">Transmembrane helix</keyword>
<feature type="transmembrane region" description="Helical" evidence="19">
    <location>
        <begin position="172"/>
        <end position="189"/>
    </location>
</feature>
<keyword evidence="12" id="KW-0915">Sodium</keyword>
<evidence type="ECO:0000256" key="2">
    <source>
        <dbReference type="ARBA" id="ARBA00004554"/>
    </source>
</evidence>
<dbReference type="InterPro" id="IPR020846">
    <property type="entry name" value="MFS_dom"/>
</dbReference>
<keyword evidence="9" id="KW-0067">ATP-binding</keyword>
<feature type="region of interest" description="Disordered" evidence="18">
    <location>
        <begin position="532"/>
        <end position="551"/>
    </location>
</feature>
<dbReference type="InterPro" id="IPR036259">
    <property type="entry name" value="MFS_trans_sf"/>
</dbReference>
<keyword evidence="6" id="KW-1003">Cell membrane</keyword>
<keyword evidence="5" id="KW-0813">Transport</keyword>
<dbReference type="OMA" id="DAYFNCF"/>
<dbReference type="GO" id="GO:0006641">
    <property type="term" value="P:triglyceride metabolic process"/>
    <property type="evidence" value="ECO:0007669"/>
    <property type="project" value="Ensembl"/>
</dbReference>
<comment type="subunit">
    <text evidence="4">Interacts with PDZK1.</text>
</comment>
<feature type="transmembrane region" description="Helical" evidence="19">
    <location>
        <begin position="487"/>
        <end position="507"/>
    </location>
</feature>
<evidence type="ECO:0000256" key="10">
    <source>
        <dbReference type="ARBA" id="ARBA00022847"/>
    </source>
</evidence>
<dbReference type="GO" id="GO:0015226">
    <property type="term" value="F:carnitine transmembrane transporter activity"/>
    <property type="evidence" value="ECO:0007669"/>
    <property type="project" value="Ensembl"/>
</dbReference>
<dbReference type="NCBIfam" id="TIGR00898">
    <property type="entry name" value="2A0119"/>
    <property type="match status" value="1"/>
</dbReference>
<dbReference type="InterPro" id="IPR004749">
    <property type="entry name" value="Orgcat_transp/SVOP"/>
</dbReference>
<feature type="transmembrane region" description="Helical" evidence="19">
    <location>
        <begin position="399"/>
        <end position="418"/>
    </location>
</feature>
<organism evidence="21 22">
    <name type="scientific">Panthera leo</name>
    <name type="common">Lion</name>
    <dbReference type="NCBI Taxonomy" id="9689"/>
    <lineage>
        <taxon>Eukaryota</taxon>
        <taxon>Metazoa</taxon>
        <taxon>Chordata</taxon>
        <taxon>Craniata</taxon>
        <taxon>Vertebrata</taxon>
        <taxon>Euteleostomi</taxon>
        <taxon>Mammalia</taxon>
        <taxon>Eutheria</taxon>
        <taxon>Laurasiatheria</taxon>
        <taxon>Carnivora</taxon>
        <taxon>Feliformia</taxon>
        <taxon>Felidae</taxon>
        <taxon>Pantherinae</taxon>
        <taxon>Panthera</taxon>
    </lineage>
</organism>
<dbReference type="PROSITE" id="PS50850">
    <property type="entry name" value="MFS"/>
    <property type="match status" value="1"/>
</dbReference>
<accession>A0A8C8WGH5</accession>
<dbReference type="GO" id="GO:0006814">
    <property type="term" value="P:sodium ion transport"/>
    <property type="evidence" value="ECO:0007669"/>
    <property type="project" value="UniProtKB-KW"/>
</dbReference>
<evidence type="ECO:0000256" key="9">
    <source>
        <dbReference type="ARBA" id="ARBA00022840"/>
    </source>
</evidence>
<dbReference type="GO" id="GO:0016324">
    <property type="term" value="C:apical plasma membrane"/>
    <property type="evidence" value="ECO:0007669"/>
    <property type="project" value="UniProtKB-SubCell"/>
</dbReference>
<gene>
    <name evidence="21" type="primary">SLC22A4</name>
</gene>
<keyword evidence="8" id="KW-0547">Nucleotide-binding</keyword>
<evidence type="ECO:0000256" key="13">
    <source>
        <dbReference type="ARBA" id="ARBA00023065"/>
    </source>
</evidence>
<evidence type="ECO:0000313" key="22">
    <source>
        <dbReference type="Proteomes" id="UP000694399"/>
    </source>
</evidence>
<keyword evidence="16" id="KW-0739">Sodium transport</keyword>
<dbReference type="Proteomes" id="UP000694399">
    <property type="component" value="Chromosome A1"/>
</dbReference>
<evidence type="ECO:0000256" key="19">
    <source>
        <dbReference type="SAM" id="Phobius"/>
    </source>
</evidence>
<dbReference type="Pfam" id="PF00083">
    <property type="entry name" value="Sugar_tr"/>
    <property type="match status" value="1"/>
</dbReference>
<evidence type="ECO:0000313" key="21">
    <source>
        <dbReference type="Ensembl" id="ENSPLOP00000003568.1"/>
    </source>
</evidence>
<dbReference type="InterPro" id="IPR005828">
    <property type="entry name" value="MFS_sugar_transport-like"/>
</dbReference>
<feature type="transmembrane region" description="Helical" evidence="19">
    <location>
        <begin position="424"/>
        <end position="447"/>
    </location>
</feature>
<dbReference type="AlphaFoldDB" id="A0A8C8WGH5"/>
<dbReference type="GO" id="GO:0005277">
    <property type="term" value="F:acetylcholine transmembrane transporter activity"/>
    <property type="evidence" value="ECO:0007669"/>
    <property type="project" value="Ensembl"/>
</dbReference>
<feature type="transmembrane region" description="Helical" evidence="19">
    <location>
        <begin position="229"/>
        <end position="253"/>
    </location>
</feature>
<dbReference type="GeneTree" id="ENSGT00940000154155"/>
<evidence type="ECO:0000256" key="12">
    <source>
        <dbReference type="ARBA" id="ARBA00023053"/>
    </source>
</evidence>
<sequence length="551" mass="62091">MRDYDEVTAFLGEWGPFQRLIFFLLSASIIPNGFNGMSVVFLAATPEHRCRVPDTANLSSAWRNHSIPLRLQDGREVPHSCRRYRLAAIANFSALGLEPGRDVDLEQLEQESCLDGWEFSQDIYLSTIVTEWSLVCEDDWKTPLTSSLFFLGVLFGSFVSGQLSDRFGRKSILFATMAVQTGFSFLQIFSINWEMFTVLFVIVGMGQISNYVVAFILGTEILGKSVRIIFSTLGVCTFFAVGYMLLPLFAYFIRDWRMLLLALTVPGVLCIPLWWFIPESPRWLISQRRFIEAENIIQKAAKMNNKAAPVVIFDPMEELKLPSQQKILILSLFRTRNIATITIMSLMLWMLTSVGYFALSLNAPNLHGDAYLNCFLSALIEVPAYITAWLLLQTLPRRYIIAGVLFLGGGVLLLIQLVPEDYNFLSIGLAMLGKFGITSAFSMLYVFTAELYPTLVRNMAVGVTSMASRVGSIIAPYFVYLGAYNRVLPYILMGSLTVLIGIITLFLPESFGVTLPETLEQMQKVKGFRLRKNTRDSTEKEENPKVLITSF</sequence>
<feature type="compositionally biased region" description="Basic and acidic residues" evidence="18">
    <location>
        <begin position="533"/>
        <end position="544"/>
    </location>
</feature>
<dbReference type="Ensembl" id="ENSPLOT00000003928.1">
    <property type="protein sequence ID" value="ENSPLOP00000003568.1"/>
    <property type="gene ID" value="ENSPLOG00000002574.1"/>
</dbReference>
<keyword evidence="15" id="KW-0325">Glycoprotein</keyword>
<keyword evidence="13" id="KW-0406">Ion transport</keyword>
<dbReference type="SUPFAM" id="SSF103473">
    <property type="entry name" value="MFS general substrate transporter"/>
    <property type="match status" value="1"/>
</dbReference>
<dbReference type="GO" id="GO:0005524">
    <property type="term" value="F:ATP binding"/>
    <property type="evidence" value="ECO:0007669"/>
    <property type="project" value="UniProtKB-KW"/>
</dbReference>
<evidence type="ECO:0000256" key="8">
    <source>
        <dbReference type="ARBA" id="ARBA00022741"/>
    </source>
</evidence>
<evidence type="ECO:0000256" key="16">
    <source>
        <dbReference type="ARBA" id="ARBA00023201"/>
    </source>
</evidence>
<dbReference type="CDD" id="cd17376">
    <property type="entry name" value="MFS_SLC22A4_5_OCTN1_2"/>
    <property type="match status" value="1"/>
</dbReference>
<evidence type="ECO:0000256" key="7">
    <source>
        <dbReference type="ARBA" id="ARBA00022692"/>
    </source>
</evidence>
<dbReference type="InterPro" id="IPR005829">
    <property type="entry name" value="Sugar_transporter_CS"/>
</dbReference>
<protein>
    <submittedName>
        <fullName evidence="21">Solute carrier family 22 member 4</fullName>
    </submittedName>
</protein>